<dbReference type="SMART" id="SM00471">
    <property type="entry name" value="HDc"/>
    <property type="match status" value="1"/>
</dbReference>
<evidence type="ECO:0000259" key="2">
    <source>
        <dbReference type="PROSITE" id="PS51832"/>
    </source>
</evidence>
<dbReference type="Pfam" id="PF13487">
    <property type="entry name" value="HD_5"/>
    <property type="match status" value="1"/>
</dbReference>
<dbReference type="InterPro" id="IPR003607">
    <property type="entry name" value="HD/PDEase_dom"/>
</dbReference>
<dbReference type="RefSeq" id="WP_223264600.1">
    <property type="nucleotide sequence ID" value="NZ_AP021884.1"/>
</dbReference>
<dbReference type="CDD" id="cd00077">
    <property type="entry name" value="HDc"/>
    <property type="match status" value="1"/>
</dbReference>
<dbReference type="Proteomes" id="UP000321337">
    <property type="component" value="Unassembled WGS sequence"/>
</dbReference>
<evidence type="ECO:0000313" key="4">
    <source>
        <dbReference type="Proteomes" id="UP000321337"/>
    </source>
</evidence>
<keyword evidence="1" id="KW-1133">Transmembrane helix</keyword>
<comment type="caution">
    <text evidence="3">The sequence shown here is derived from an EMBL/GenBank/DDBJ whole genome shotgun (WGS) entry which is preliminary data.</text>
</comment>
<accession>A0A512LA68</accession>
<dbReference type="PANTHER" id="PTHR45228:SF1">
    <property type="entry name" value="CYCLIC DI-GMP PHOSPHODIESTERASE TM_0186"/>
    <property type="match status" value="1"/>
</dbReference>
<dbReference type="PANTHER" id="PTHR45228">
    <property type="entry name" value="CYCLIC DI-GMP PHOSPHODIESTERASE TM_0186-RELATED"/>
    <property type="match status" value="1"/>
</dbReference>
<dbReference type="Gene3D" id="1.10.3210.10">
    <property type="entry name" value="Hypothetical protein af1432"/>
    <property type="match status" value="1"/>
</dbReference>
<evidence type="ECO:0000313" key="3">
    <source>
        <dbReference type="EMBL" id="GEP31378.1"/>
    </source>
</evidence>
<proteinExistence type="predicted"/>
<dbReference type="InterPro" id="IPR037522">
    <property type="entry name" value="HD_GYP_dom"/>
</dbReference>
<evidence type="ECO:0000256" key="1">
    <source>
        <dbReference type="SAM" id="Phobius"/>
    </source>
</evidence>
<feature type="transmembrane region" description="Helical" evidence="1">
    <location>
        <begin position="172"/>
        <end position="194"/>
    </location>
</feature>
<dbReference type="SUPFAM" id="SSF109604">
    <property type="entry name" value="HD-domain/PDEase-like"/>
    <property type="match status" value="1"/>
</dbReference>
<feature type="domain" description="HD-GYP" evidence="2">
    <location>
        <begin position="208"/>
        <end position="403"/>
    </location>
</feature>
<protein>
    <recommendedName>
        <fullName evidence="2">HD-GYP domain-containing protein</fullName>
    </recommendedName>
</protein>
<dbReference type="PROSITE" id="PS51832">
    <property type="entry name" value="HD_GYP"/>
    <property type="match status" value="1"/>
</dbReference>
<organism evidence="3 4">
    <name type="scientific">Sulfuriferula plumbiphila</name>
    <dbReference type="NCBI Taxonomy" id="171865"/>
    <lineage>
        <taxon>Bacteria</taxon>
        <taxon>Pseudomonadati</taxon>
        <taxon>Pseudomonadota</taxon>
        <taxon>Betaproteobacteria</taxon>
        <taxon>Nitrosomonadales</taxon>
        <taxon>Sulfuricellaceae</taxon>
        <taxon>Sulfuriferula</taxon>
    </lineage>
</organism>
<dbReference type="EMBL" id="BKAD01000029">
    <property type="protein sequence ID" value="GEP31378.1"/>
    <property type="molecule type" value="Genomic_DNA"/>
</dbReference>
<gene>
    <name evidence="3" type="ORF">TPL01_25160</name>
</gene>
<dbReference type="InterPro" id="IPR052020">
    <property type="entry name" value="Cyclic_di-GMP/3'3'-cGAMP_PDE"/>
</dbReference>
<keyword evidence="1" id="KW-0812">Transmembrane</keyword>
<sequence>MKNRASIHKRVILRLLIAWLALSVVIGAAVSYFEIRKAEALVLQLAIAGSRSFAASNLYHFNRPGEAHEAALRRQAEQLLRQQFLMITLYDRDRHPILQVAAPGASAVDLMQQHRHLLLPGRTAQHNATFFRQRLLMHILLPLKQSDDTLAGYFEGVYQVDPQTFARIRNDVLGALSLVVLVTLASALALYPVIISLNRELIKFSGDLLKGNINLMEVLGSAIAMRDADTGAHNYRVTIYAARLGETIGLAPSQLRKLIAGAFLHDVGKIGISDTVLLKSGQLSDDELRVMHGHVSLGVDILRKSEWLQNARDVVEFHHERYDGNGYLRGLKGEQIPLNARIFAIADVFDALVSKRPYKEPWPIDEALCLLERERGKHFDPVLLDAFVDIVHTVYTQINGADETTVARLLDELVKKYFFD</sequence>
<keyword evidence="4" id="KW-1185">Reference proteome</keyword>
<dbReference type="GO" id="GO:0008081">
    <property type="term" value="F:phosphoric diester hydrolase activity"/>
    <property type="evidence" value="ECO:0007669"/>
    <property type="project" value="UniProtKB-ARBA"/>
</dbReference>
<keyword evidence="1" id="KW-0472">Membrane</keyword>
<dbReference type="AlphaFoldDB" id="A0A512LA68"/>
<name>A0A512LA68_9PROT</name>
<reference evidence="3 4" key="1">
    <citation type="submission" date="2019-07" db="EMBL/GenBank/DDBJ databases">
        <title>Whole genome shotgun sequence of Thiobacillus plumbophilus NBRC 107929.</title>
        <authorList>
            <person name="Hosoyama A."/>
            <person name="Uohara A."/>
            <person name="Ohji S."/>
            <person name="Ichikawa N."/>
        </authorList>
    </citation>
    <scope>NUCLEOTIDE SEQUENCE [LARGE SCALE GENOMIC DNA]</scope>
    <source>
        <strain evidence="3 4">NBRC 107929</strain>
    </source>
</reference>